<gene>
    <name evidence="2" type="ORF">QGM71_21745</name>
</gene>
<reference evidence="2 3" key="1">
    <citation type="journal article" date="2024" name="Int. J. Syst. Evol. Microbiol.">
        <title>Virgibacillus tibetensis sp. nov., isolated from salt lake on the Tibetan Plateau of China.</title>
        <authorList>
            <person name="Phurbu D."/>
            <person name="Liu Z.-X."/>
            <person name="Wang R."/>
            <person name="Zheng Y.-Y."/>
            <person name="Liu H.-C."/>
            <person name="Zhou Y.-G."/>
            <person name="Yu Y.-J."/>
            <person name="Li A.-H."/>
        </authorList>
    </citation>
    <scope>NUCLEOTIDE SEQUENCE [LARGE SCALE GENOMIC DNA]</scope>
    <source>
        <strain evidence="2 3">C22-A2</strain>
    </source>
</reference>
<evidence type="ECO:0000256" key="1">
    <source>
        <dbReference type="SAM" id="MobiDB-lite"/>
    </source>
</evidence>
<sequence length="109" mass="12117">MTLSIFDHKKNKKSSQENNGQSKLGNTIYGIAKEFSPILSTNAKPKSQEEIAKEFLPTNRQASRMSNAFASLKSQPKSQEEIAKEFAPSKGQTFKHDNGANLGNQKPKY</sequence>
<evidence type="ECO:0000313" key="3">
    <source>
        <dbReference type="Proteomes" id="UP001335737"/>
    </source>
</evidence>
<proteinExistence type="predicted"/>
<evidence type="ECO:0000313" key="2">
    <source>
        <dbReference type="EMBL" id="MEC5426075.1"/>
    </source>
</evidence>
<comment type="caution">
    <text evidence="2">The sequence shown here is derived from an EMBL/GenBank/DDBJ whole genome shotgun (WGS) entry which is preliminary data.</text>
</comment>
<protein>
    <submittedName>
        <fullName evidence="2">Cohesin</fullName>
    </submittedName>
</protein>
<organism evidence="2 3">
    <name type="scientific">Virgibacillus tibetensis</name>
    <dbReference type="NCBI Taxonomy" id="3042313"/>
    <lineage>
        <taxon>Bacteria</taxon>
        <taxon>Bacillati</taxon>
        <taxon>Bacillota</taxon>
        <taxon>Bacilli</taxon>
        <taxon>Bacillales</taxon>
        <taxon>Bacillaceae</taxon>
        <taxon>Virgibacillus</taxon>
    </lineage>
</organism>
<feature type="region of interest" description="Disordered" evidence="1">
    <location>
        <begin position="1"/>
        <end position="25"/>
    </location>
</feature>
<name>A0ABU6KM86_9BACI</name>
<feature type="region of interest" description="Disordered" evidence="1">
    <location>
        <begin position="69"/>
        <end position="109"/>
    </location>
</feature>
<accession>A0ABU6KM86</accession>
<keyword evidence="3" id="KW-1185">Reference proteome</keyword>
<feature type="compositionally biased region" description="Polar residues" evidence="1">
    <location>
        <begin position="16"/>
        <end position="25"/>
    </location>
</feature>
<dbReference type="Proteomes" id="UP001335737">
    <property type="component" value="Unassembled WGS sequence"/>
</dbReference>
<dbReference type="EMBL" id="JARZFX010000031">
    <property type="protein sequence ID" value="MEC5426075.1"/>
    <property type="molecule type" value="Genomic_DNA"/>
</dbReference>